<gene>
    <name evidence="1" type="ORF">FSB_LOCUS12637</name>
</gene>
<dbReference type="AlphaFoldDB" id="A0A2N9FCC2"/>
<name>A0A2N9FCC2_FAGSY</name>
<dbReference type="EMBL" id="OIVN01000732">
    <property type="protein sequence ID" value="SPC84755.1"/>
    <property type="molecule type" value="Genomic_DNA"/>
</dbReference>
<evidence type="ECO:0000313" key="1">
    <source>
        <dbReference type="EMBL" id="SPC84755.1"/>
    </source>
</evidence>
<reference evidence="1" key="1">
    <citation type="submission" date="2018-02" db="EMBL/GenBank/DDBJ databases">
        <authorList>
            <person name="Cohen D.B."/>
            <person name="Kent A.D."/>
        </authorList>
    </citation>
    <scope>NUCLEOTIDE SEQUENCE</scope>
</reference>
<accession>A0A2N9FCC2</accession>
<protein>
    <submittedName>
        <fullName evidence="1">Uncharacterized protein</fullName>
    </submittedName>
</protein>
<organism evidence="1">
    <name type="scientific">Fagus sylvatica</name>
    <name type="common">Beechnut</name>
    <dbReference type="NCBI Taxonomy" id="28930"/>
    <lineage>
        <taxon>Eukaryota</taxon>
        <taxon>Viridiplantae</taxon>
        <taxon>Streptophyta</taxon>
        <taxon>Embryophyta</taxon>
        <taxon>Tracheophyta</taxon>
        <taxon>Spermatophyta</taxon>
        <taxon>Magnoliopsida</taxon>
        <taxon>eudicotyledons</taxon>
        <taxon>Gunneridae</taxon>
        <taxon>Pentapetalae</taxon>
        <taxon>rosids</taxon>
        <taxon>fabids</taxon>
        <taxon>Fagales</taxon>
        <taxon>Fagaceae</taxon>
        <taxon>Fagus</taxon>
    </lineage>
</organism>
<proteinExistence type="predicted"/>
<sequence>MVEVEVGCARGCEREVFGDMWVAIGAGMVTALESGLLEVSGFG</sequence>